<feature type="transmembrane region" description="Helical" evidence="9">
    <location>
        <begin position="578"/>
        <end position="599"/>
    </location>
</feature>
<protein>
    <submittedName>
        <fullName evidence="10">Sodium-and chloride-dependent neutral and basic amino acid transporter B(0+)</fullName>
    </submittedName>
</protein>
<dbReference type="PANTHER" id="PTHR11616">
    <property type="entry name" value="SODIUM/CHLORIDE DEPENDENT TRANSPORTER"/>
    <property type="match status" value="1"/>
</dbReference>
<evidence type="ECO:0000256" key="6">
    <source>
        <dbReference type="ARBA" id="ARBA00023136"/>
    </source>
</evidence>
<feature type="transmembrane region" description="Helical" evidence="9">
    <location>
        <begin position="155"/>
        <end position="174"/>
    </location>
</feature>
<keyword evidence="7" id="KW-0915">Sodium</keyword>
<evidence type="ECO:0000256" key="9">
    <source>
        <dbReference type="SAM" id="Phobius"/>
    </source>
</evidence>
<dbReference type="GO" id="GO:0005283">
    <property type="term" value="F:amino acid:sodium symporter activity"/>
    <property type="evidence" value="ECO:0007669"/>
    <property type="project" value="TreeGrafter"/>
</dbReference>
<feature type="transmembrane region" description="Helical" evidence="9">
    <location>
        <begin position="549"/>
        <end position="566"/>
    </location>
</feature>
<keyword evidence="4" id="KW-0769">Symport</keyword>
<sequence>MTIQERKSISLLGHLVLKAFVRQSLRWFRRSLFKRLCEFVQNETTSSWNHNKSRFFSNYFDPSVILALSRCKTGKIGELERFENADMESGDSGDSPDVHVPAISAQRLTETILEAAASTDRFRSLNDQVFVTLSVVIGVRDILHFPALCSKHGGVAFLIPYAFAIGTVGAPLVYLESVFGQYTSLPPLQLFDRLGRAFSGIGLATTMMAVMQVMLLGSSIAVSPMFGAKCLGSLHSAVGIWLRCSFGTRLNSHCYDISIECGRNELQSNSRCYRVFNGDGSINDEYTWEEIVQIITNSSEALRQLPTQIYANEILHPAPYSNDLVMSGATFVNALVAGIAMLGMRTYVKIAKFLVVFPVAIIVFLTGLILRMIGFQRALLSLAGALAPHFGSLLTLRAWTDAIIHVMTSLCVASGMMIVISSMKKFNNNAIRDTVFIISSDILCSILACLLIPPVIGYTASQMYTTSSSESFMYKMSYLVGEWNQLPYTLLPSLFARSGAGLGMLAVLYIAIFVMSLGPQVIALEMIVLTVYRAFPDLLHMDERISRKFICCAYLAATFGYAYVAISTKDSDLFWETYYVVIPLPFLALLEIIAMIHLYRMPRFIVNMKTMLGKPPSSLWSFFGYPVGWYWTATLYVITPLICSIAGVLIFFDGRTAGISTNWASFLSAAGAALITPTIIVAVLVYRIIEV</sequence>
<organism evidence="10">
    <name type="scientific">Ascaris suum</name>
    <name type="common">Pig roundworm</name>
    <name type="synonym">Ascaris lumbricoides</name>
    <dbReference type="NCBI Taxonomy" id="6253"/>
    <lineage>
        <taxon>Eukaryota</taxon>
        <taxon>Metazoa</taxon>
        <taxon>Ecdysozoa</taxon>
        <taxon>Nematoda</taxon>
        <taxon>Chromadorea</taxon>
        <taxon>Rhabditida</taxon>
        <taxon>Spirurina</taxon>
        <taxon>Ascaridomorpha</taxon>
        <taxon>Ascaridoidea</taxon>
        <taxon>Ascarididae</taxon>
        <taxon>Ascaris</taxon>
    </lineage>
</organism>
<dbReference type="AlphaFoldDB" id="F1KZC5"/>
<evidence type="ECO:0000256" key="1">
    <source>
        <dbReference type="ARBA" id="ARBA00004141"/>
    </source>
</evidence>
<feature type="transmembrane region" description="Helical" evidence="9">
    <location>
        <begin position="619"/>
        <end position="652"/>
    </location>
</feature>
<keyword evidence="3 9" id="KW-0812">Transmembrane</keyword>
<feature type="transmembrane region" description="Helical" evidence="9">
    <location>
        <begin position="664"/>
        <end position="689"/>
    </location>
</feature>
<evidence type="ECO:0000256" key="8">
    <source>
        <dbReference type="PIRSR" id="PIRSR600175-2"/>
    </source>
</evidence>
<feature type="disulfide bond" evidence="8">
    <location>
        <begin position="244"/>
        <end position="254"/>
    </location>
</feature>
<evidence type="ECO:0000256" key="4">
    <source>
        <dbReference type="ARBA" id="ARBA00022847"/>
    </source>
</evidence>
<reference evidence="10" key="1">
    <citation type="journal article" date="2011" name="Genome Res.">
        <title>Deep small RNA sequencing from the nematode Ascaris reveals conservation, functional diversification, and novel developmental profiles.</title>
        <authorList>
            <person name="Wang J."/>
            <person name="Czech B."/>
            <person name="Crunk A."/>
            <person name="Wallace A."/>
            <person name="Mitreva M."/>
            <person name="Hannon G.J."/>
            <person name="Davis R.E."/>
        </authorList>
    </citation>
    <scope>NUCLEOTIDE SEQUENCE</scope>
</reference>
<keyword evidence="8" id="KW-1015">Disulfide bond</keyword>
<feature type="transmembrane region" description="Helical" evidence="9">
    <location>
        <begin position="435"/>
        <end position="456"/>
    </location>
</feature>
<dbReference type="EMBL" id="JI168487">
    <property type="protein sequence ID" value="ADY43229.1"/>
    <property type="molecule type" value="mRNA"/>
</dbReference>
<feature type="non-terminal residue" evidence="10">
    <location>
        <position position="691"/>
    </location>
</feature>
<accession>F1KZC5</accession>
<evidence type="ECO:0000256" key="5">
    <source>
        <dbReference type="ARBA" id="ARBA00022989"/>
    </source>
</evidence>
<dbReference type="GO" id="GO:0005886">
    <property type="term" value="C:plasma membrane"/>
    <property type="evidence" value="ECO:0007669"/>
    <property type="project" value="TreeGrafter"/>
</dbReference>
<evidence type="ECO:0000256" key="7">
    <source>
        <dbReference type="PIRSR" id="PIRSR600175-1"/>
    </source>
</evidence>
<feature type="transmembrane region" description="Helical" evidence="9">
    <location>
        <begin position="350"/>
        <end position="370"/>
    </location>
</feature>
<dbReference type="GO" id="GO:0046872">
    <property type="term" value="F:metal ion binding"/>
    <property type="evidence" value="ECO:0007669"/>
    <property type="project" value="UniProtKB-KW"/>
</dbReference>
<dbReference type="PRINTS" id="PR00176">
    <property type="entry name" value="NANEUSMPORT"/>
</dbReference>
<dbReference type="GO" id="GO:0089718">
    <property type="term" value="P:amino acid import across plasma membrane"/>
    <property type="evidence" value="ECO:0007669"/>
    <property type="project" value="TreeGrafter"/>
</dbReference>
<feature type="binding site" evidence="7">
    <location>
        <position position="409"/>
    </location>
    <ligand>
        <name>Na(+)</name>
        <dbReference type="ChEBI" id="CHEBI:29101"/>
        <label>1</label>
    </ligand>
</feature>
<evidence type="ECO:0000313" key="10">
    <source>
        <dbReference type="EMBL" id="ADY43229.1"/>
    </source>
</evidence>
<keyword evidence="5 9" id="KW-1133">Transmembrane helix</keyword>
<evidence type="ECO:0000256" key="3">
    <source>
        <dbReference type="ARBA" id="ARBA00022692"/>
    </source>
</evidence>
<keyword evidence="7" id="KW-0479">Metal-binding</keyword>
<evidence type="ECO:0000256" key="2">
    <source>
        <dbReference type="ARBA" id="ARBA00022448"/>
    </source>
</evidence>
<feature type="transmembrane region" description="Helical" evidence="9">
    <location>
        <begin position="500"/>
        <end position="528"/>
    </location>
</feature>
<dbReference type="Pfam" id="PF00209">
    <property type="entry name" value="SNF"/>
    <property type="match status" value="1"/>
</dbReference>
<dbReference type="PROSITE" id="PS50267">
    <property type="entry name" value="NA_NEUROTRAN_SYMP_3"/>
    <property type="match status" value="1"/>
</dbReference>
<proteinExistence type="evidence at transcript level"/>
<comment type="subcellular location">
    <subcellularLocation>
        <location evidence="1">Membrane</location>
        <topology evidence="1">Multi-pass membrane protein</topology>
    </subcellularLocation>
</comment>
<keyword evidence="6 9" id="KW-0472">Membrane</keyword>
<feature type="transmembrane region" description="Helical" evidence="9">
    <location>
        <begin position="402"/>
        <end position="423"/>
    </location>
</feature>
<dbReference type="SUPFAM" id="SSF161070">
    <property type="entry name" value="SNF-like"/>
    <property type="match status" value="1"/>
</dbReference>
<dbReference type="InterPro" id="IPR037272">
    <property type="entry name" value="SNS_sf"/>
</dbReference>
<feature type="transmembrane region" description="Helical" evidence="9">
    <location>
        <begin position="194"/>
        <end position="216"/>
    </location>
</feature>
<keyword evidence="2" id="KW-0813">Transport</keyword>
<dbReference type="InterPro" id="IPR000175">
    <property type="entry name" value="Na/ntran_symport"/>
</dbReference>
<dbReference type="PANTHER" id="PTHR11616:SF241">
    <property type="entry name" value="SODIUM- AND CHLORIDE-DEPENDENT GLYCINE TRANSPORTER 2"/>
    <property type="match status" value="1"/>
</dbReference>
<name>F1KZC5_ASCSU</name>